<keyword evidence="2" id="KW-1185">Reference proteome</keyword>
<proteinExistence type="predicted"/>
<protein>
    <submittedName>
        <fullName evidence="1">Uncharacterized protein</fullName>
    </submittedName>
</protein>
<gene>
    <name evidence="1" type="ORF">SAMN05192534_12428</name>
</gene>
<name>A0A1G8IHW2_9BACI</name>
<organism evidence="1 2">
    <name type="scientific">Alteribacillus persepolensis</name>
    <dbReference type="NCBI Taxonomy" id="568899"/>
    <lineage>
        <taxon>Bacteria</taxon>
        <taxon>Bacillati</taxon>
        <taxon>Bacillota</taxon>
        <taxon>Bacilli</taxon>
        <taxon>Bacillales</taxon>
        <taxon>Bacillaceae</taxon>
        <taxon>Alteribacillus</taxon>
    </lineage>
</organism>
<evidence type="ECO:0000313" key="2">
    <source>
        <dbReference type="Proteomes" id="UP000199163"/>
    </source>
</evidence>
<accession>A0A1G8IHW2</accession>
<dbReference type="Proteomes" id="UP000199163">
    <property type="component" value="Unassembled WGS sequence"/>
</dbReference>
<reference evidence="1 2" key="1">
    <citation type="submission" date="2016-10" db="EMBL/GenBank/DDBJ databases">
        <authorList>
            <person name="de Groot N.N."/>
        </authorList>
    </citation>
    <scope>NUCLEOTIDE SEQUENCE [LARGE SCALE GENOMIC DNA]</scope>
    <source>
        <strain evidence="1 2">DSM 21632</strain>
    </source>
</reference>
<evidence type="ECO:0000313" key="1">
    <source>
        <dbReference type="EMBL" id="SDI18483.1"/>
    </source>
</evidence>
<dbReference type="STRING" id="568899.SAMN05192534_12428"/>
<sequence>MERHSIERLANYQLQKMIQKGKNVDMCKKEWKRRWGMEYPYYKNIAGVYNCETGMGARHEHSDVQGGKAVDGST</sequence>
<dbReference type="EMBL" id="FNDK01000024">
    <property type="protein sequence ID" value="SDI18483.1"/>
    <property type="molecule type" value="Genomic_DNA"/>
</dbReference>
<dbReference type="AlphaFoldDB" id="A0A1G8IHW2"/>